<evidence type="ECO:0000313" key="6">
    <source>
        <dbReference type="RefSeq" id="XP_018544859.1"/>
    </source>
</evidence>
<dbReference type="Pfam" id="PF13895">
    <property type="entry name" value="Ig_2"/>
    <property type="match status" value="1"/>
</dbReference>
<evidence type="ECO:0000256" key="3">
    <source>
        <dbReference type="SAM" id="Phobius"/>
    </source>
</evidence>
<dbReference type="SMART" id="SM00409">
    <property type="entry name" value="IG"/>
    <property type="match status" value="2"/>
</dbReference>
<dbReference type="RefSeq" id="XP_018544859.1">
    <property type="nucleotide sequence ID" value="XM_018689343.2"/>
</dbReference>
<gene>
    <name evidence="6" type="primary">LOC108891954</name>
</gene>
<protein>
    <submittedName>
        <fullName evidence="6">Fc receptor-like protein 5</fullName>
    </submittedName>
</protein>
<dbReference type="Proteomes" id="UP000694890">
    <property type="component" value="Linkage group LG14"/>
</dbReference>
<feature type="domain" description="Ig-like" evidence="4">
    <location>
        <begin position="101"/>
        <end position="170"/>
    </location>
</feature>
<evidence type="ECO:0000313" key="5">
    <source>
        <dbReference type="Proteomes" id="UP000694890"/>
    </source>
</evidence>
<dbReference type="PANTHER" id="PTHR11481:SF64">
    <property type="entry name" value="FC RECEPTOR-LIKE PROTEIN 4"/>
    <property type="match status" value="1"/>
</dbReference>
<dbReference type="GO" id="GO:0009897">
    <property type="term" value="C:external side of plasma membrane"/>
    <property type="evidence" value="ECO:0007669"/>
    <property type="project" value="TreeGrafter"/>
</dbReference>
<feature type="transmembrane region" description="Helical" evidence="3">
    <location>
        <begin position="205"/>
        <end position="226"/>
    </location>
</feature>
<dbReference type="InterPro" id="IPR007110">
    <property type="entry name" value="Ig-like_dom"/>
</dbReference>
<dbReference type="InterPro" id="IPR036179">
    <property type="entry name" value="Ig-like_dom_sf"/>
</dbReference>
<dbReference type="GO" id="GO:0007166">
    <property type="term" value="P:cell surface receptor signaling pathway"/>
    <property type="evidence" value="ECO:0007669"/>
    <property type="project" value="TreeGrafter"/>
</dbReference>
<keyword evidence="2" id="KW-1015">Disulfide bond</keyword>
<dbReference type="InterPro" id="IPR003599">
    <property type="entry name" value="Ig_sub"/>
</dbReference>
<keyword evidence="3" id="KW-1133">Transmembrane helix</keyword>
<dbReference type="GO" id="GO:0006955">
    <property type="term" value="P:immune response"/>
    <property type="evidence" value="ECO:0007669"/>
    <property type="project" value="TreeGrafter"/>
</dbReference>
<keyword evidence="1" id="KW-0732">Signal</keyword>
<keyword evidence="3" id="KW-0472">Membrane</keyword>
<sequence length="249" mass="27326">MEITSLWLMLSATMSIHPNRSQFFQYDSITLSCAVPTNASVWILKRNTSSQISQPCSSGWGVPQGSSCTIQGAYPTDSGEYWCESERGERSNTININVTGDAVILESPALPVTEGDNVTLRCYYKKEDNSKATSNFSAKFFKDGVFIGMHSTGNMTFLYVSKSDEGFYRCEHPTEGQSPQSWLAVSSKVITQPPPTPPPPPLMSLPRLLCTILLIVLYTVLLVVCLNVHRNRAIAQAEAKRASESLSSG</sequence>
<dbReference type="PANTHER" id="PTHR11481">
    <property type="entry name" value="IMMUNOGLOBULIN FC RECEPTOR"/>
    <property type="match status" value="1"/>
</dbReference>
<dbReference type="PROSITE" id="PS50835">
    <property type="entry name" value="IG_LIKE"/>
    <property type="match status" value="1"/>
</dbReference>
<dbReference type="GeneID" id="108891954"/>
<dbReference type="AlphaFoldDB" id="A0AAJ7Q2D3"/>
<keyword evidence="3" id="KW-0812">Transmembrane</keyword>
<dbReference type="InterPro" id="IPR050488">
    <property type="entry name" value="Ig_Fc_receptor"/>
</dbReference>
<accession>A0AAJ7Q2D3</accession>
<dbReference type="InterPro" id="IPR013783">
    <property type="entry name" value="Ig-like_fold"/>
</dbReference>
<reference evidence="6" key="1">
    <citation type="submission" date="2025-08" db="UniProtKB">
        <authorList>
            <consortium name="RefSeq"/>
        </authorList>
    </citation>
    <scope>IDENTIFICATION</scope>
    <source>
        <tissue evidence="6">Brain</tissue>
    </source>
</reference>
<evidence type="ECO:0000256" key="2">
    <source>
        <dbReference type="ARBA" id="ARBA00023157"/>
    </source>
</evidence>
<evidence type="ECO:0000256" key="1">
    <source>
        <dbReference type="ARBA" id="ARBA00022729"/>
    </source>
</evidence>
<dbReference type="GO" id="GO:0004888">
    <property type="term" value="F:transmembrane signaling receptor activity"/>
    <property type="evidence" value="ECO:0007669"/>
    <property type="project" value="TreeGrafter"/>
</dbReference>
<evidence type="ECO:0000259" key="4">
    <source>
        <dbReference type="PROSITE" id="PS50835"/>
    </source>
</evidence>
<dbReference type="KEGG" id="lcf:108891954"/>
<dbReference type="Gene3D" id="2.60.40.10">
    <property type="entry name" value="Immunoglobulins"/>
    <property type="match status" value="2"/>
</dbReference>
<organism evidence="5 6">
    <name type="scientific">Lates calcarifer</name>
    <name type="common">Barramundi</name>
    <name type="synonym">Holocentrus calcarifer</name>
    <dbReference type="NCBI Taxonomy" id="8187"/>
    <lineage>
        <taxon>Eukaryota</taxon>
        <taxon>Metazoa</taxon>
        <taxon>Chordata</taxon>
        <taxon>Craniata</taxon>
        <taxon>Vertebrata</taxon>
        <taxon>Euteleostomi</taxon>
        <taxon>Actinopterygii</taxon>
        <taxon>Neopterygii</taxon>
        <taxon>Teleostei</taxon>
        <taxon>Neoteleostei</taxon>
        <taxon>Acanthomorphata</taxon>
        <taxon>Carangaria</taxon>
        <taxon>Carangaria incertae sedis</taxon>
        <taxon>Centropomidae</taxon>
        <taxon>Lates</taxon>
    </lineage>
</organism>
<dbReference type="SUPFAM" id="SSF48726">
    <property type="entry name" value="Immunoglobulin"/>
    <property type="match status" value="2"/>
</dbReference>
<proteinExistence type="predicted"/>
<name>A0AAJ7Q2D3_LATCA</name>